<dbReference type="AlphaFoldDB" id="A0A9N9PLF3"/>
<dbReference type="OrthoDB" id="10642307at2759"/>
<comment type="caution">
    <text evidence="2">The sequence shown here is derived from an EMBL/GenBank/DDBJ whole genome shotgun (WGS) entry which is preliminary data.</text>
</comment>
<dbReference type="Proteomes" id="UP000696280">
    <property type="component" value="Unassembled WGS sequence"/>
</dbReference>
<feature type="compositionally biased region" description="Low complexity" evidence="1">
    <location>
        <begin position="97"/>
        <end position="112"/>
    </location>
</feature>
<gene>
    <name evidence="2" type="ORF">HYFRA_00000664</name>
</gene>
<protein>
    <submittedName>
        <fullName evidence="2">Uncharacterized protein</fullName>
    </submittedName>
</protein>
<accession>A0A9N9PLF3</accession>
<proteinExistence type="predicted"/>
<reference evidence="2" key="1">
    <citation type="submission" date="2021-07" db="EMBL/GenBank/DDBJ databases">
        <authorList>
            <person name="Durling M."/>
        </authorList>
    </citation>
    <scope>NUCLEOTIDE SEQUENCE</scope>
</reference>
<sequence>METVDLVTVTTETITGYAFITETLPVATPSTTFRTISVKKYARPSTVSSVQTTEASQTAYAFSILSTSSEEESTSTTTFVPFTSSLSSSITSTQIVQSSTDSSSSITSESASVLPTPSTQIHILKTTTSSLPSSSSSSTQNEPAIQTTSSTQLPILLPTKTQTLITLPTTSIPKFTPSPPPAPSEEQFPARKPLTITFTTLGFLLPLATTKKTGAEGAAEGRWKGFEEKANDL</sequence>
<evidence type="ECO:0000313" key="2">
    <source>
        <dbReference type="EMBL" id="CAG8958309.1"/>
    </source>
</evidence>
<organism evidence="2 3">
    <name type="scientific">Hymenoscyphus fraxineus</name>
    <dbReference type="NCBI Taxonomy" id="746836"/>
    <lineage>
        <taxon>Eukaryota</taxon>
        <taxon>Fungi</taxon>
        <taxon>Dikarya</taxon>
        <taxon>Ascomycota</taxon>
        <taxon>Pezizomycotina</taxon>
        <taxon>Leotiomycetes</taxon>
        <taxon>Helotiales</taxon>
        <taxon>Helotiaceae</taxon>
        <taxon>Hymenoscyphus</taxon>
    </lineage>
</organism>
<feature type="compositionally biased region" description="Basic and acidic residues" evidence="1">
    <location>
        <begin position="219"/>
        <end position="233"/>
    </location>
</feature>
<feature type="compositionally biased region" description="Polar residues" evidence="1">
    <location>
        <begin position="140"/>
        <end position="150"/>
    </location>
</feature>
<name>A0A9N9PLF3_9HELO</name>
<feature type="region of interest" description="Disordered" evidence="1">
    <location>
        <begin position="97"/>
        <end position="150"/>
    </location>
</feature>
<dbReference type="EMBL" id="CAJVRL010000081">
    <property type="protein sequence ID" value="CAG8958309.1"/>
    <property type="molecule type" value="Genomic_DNA"/>
</dbReference>
<evidence type="ECO:0000313" key="3">
    <source>
        <dbReference type="Proteomes" id="UP000696280"/>
    </source>
</evidence>
<feature type="region of interest" description="Disordered" evidence="1">
    <location>
        <begin position="214"/>
        <end position="233"/>
    </location>
</feature>
<feature type="compositionally biased region" description="Low complexity" evidence="1">
    <location>
        <begin position="126"/>
        <end position="139"/>
    </location>
</feature>
<keyword evidence="3" id="KW-1185">Reference proteome</keyword>
<evidence type="ECO:0000256" key="1">
    <source>
        <dbReference type="SAM" id="MobiDB-lite"/>
    </source>
</evidence>